<dbReference type="EMBL" id="MF997420">
    <property type="protein sequence ID" value="AVR57515.1"/>
    <property type="molecule type" value="Genomic_DNA"/>
</dbReference>
<comment type="similarity">
    <text evidence="1">Belongs to the universal ribosomal protein uS8 family.</text>
</comment>
<dbReference type="Pfam" id="PF00410">
    <property type="entry name" value="Ribosomal_S8"/>
    <property type="match status" value="1"/>
</dbReference>
<dbReference type="InterPro" id="IPR035987">
    <property type="entry name" value="Ribosomal_uS8_sf"/>
</dbReference>
<dbReference type="AlphaFoldDB" id="A0A2R4A3A0"/>
<name>A0A2R4A3A0_9STRA</name>
<protein>
    <submittedName>
        <fullName evidence="4">Ribosomal protein S8</fullName>
    </submittedName>
</protein>
<dbReference type="SUPFAM" id="SSF56047">
    <property type="entry name" value="Ribosomal protein S8"/>
    <property type="match status" value="1"/>
</dbReference>
<dbReference type="GO" id="GO:1990904">
    <property type="term" value="C:ribonucleoprotein complex"/>
    <property type="evidence" value="ECO:0007669"/>
    <property type="project" value="UniProtKB-KW"/>
</dbReference>
<geneLocation type="mitochondrion" evidence="4"/>
<dbReference type="GO" id="GO:0006412">
    <property type="term" value="P:translation"/>
    <property type="evidence" value="ECO:0007669"/>
    <property type="project" value="InterPro"/>
</dbReference>
<dbReference type="Gene3D" id="3.30.1370.30">
    <property type="match status" value="1"/>
</dbReference>
<reference evidence="4" key="1">
    <citation type="submission" date="2017-09" db="EMBL/GenBank/DDBJ databases">
        <title>Comparative analysis of the mitochondrial genomes of 6 newly sequenced diatoms reveals group II introns in the barcoding region of cox1.</title>
        <authorList>
            <person name="Keepers K.G."/>
            <person name="Pogoda C.S."/>
            <person name="Kane N.C."/>
            <person name="Hamsher S.E."/>
            <person name="Stepanek J.G."/>
            <person name="Kociolek J.P."/>
        </authorList>
    </citation>
    <scope>NUCLEOTIDE SEQUENCE</scope>
</reference>
<dbReference type="GeneID" id="36937305"/>
<accession>A0A2R4A3A0</accession>
<dbReference type="Gene3D" id="3.30.1490.10">
    <property type="match status" value="1"/>
</dbReference>
<keyword evidence="2 4" id="KW-0689">Ribosomal protein</keyword>
<gene>
    <name evidence="4" type="primary">rps8</name>
</gene>
<dbReference type="RefSeq" id="YP_009485451.1">
    <property type="nucleotide sequence ID" value="NC_037727.1"/>
</dbReference>
<dbReference type="InterPro" id="IPR000630">
    <property type="entry name" value="Ribosomal_uS8"/>
</dbReference>
<evidence type="ECO:0000313" key="4">
    <source>
        <dbReference type="EMBL" id="AVR57515.1"/>
    </source>
</evidence>
<organism evidence="4">
    <name type="scientific">Halamphora coffeiformis</name>
    <dbReference type="NCBI Taxonomy" id="1487565"/>
    <lineage>
        <taxon>Eukaryota</taxon>
        <taxon>Sar</taxon>
        <taxon>Stramenopiles</taxon>
        <taxon>Ochrophyta</taxon>
        <taxon>Bacillariophyta</taxon>
        <taxon>Bacillariophyceae</taxon>
        <taxon>Bacillariophycidae</taxon>
        <taxon>Naviculales</taxon>
        <taxon>Amphipleuraceae</taxon>
        <taxon>Halamphora</taxon>
    </lineage>
</organism>
<proteinExistence type="inferred from homology"/>
<evidence type="ECO:0000256" key="2">
    <source>
        <dbReference type="ARBA" id="ARBA00022980"/>
    </source>
</evidence>
<keyword evidence="3" id="KW-0687">Ribonucleoprotein</keyword>
<dbReference type="GO" id="GO:0005840">
    <property type="term" value="C:ribosome"/>
    <property type="evidence" value="ECO:0007669"/>
    <property type="project" value="UniProtKB-KW"/>
</dbReference>
<dbReference type="GO" id="GO:0003735">
    <property type="term" value="F:structural constituent of ribosome"/>
    <property type="evidence" value="ECO:0007669"/>
    <property type="project" value="InterPro"/>
</dbReference>
<sequence>MKNYLWNMFANIQNGQLIRRNVIFQRRKKICEEFLKILWAEGFILGYKIDKKNENQVKIFLKYTNNKPVIRSIKFLSKPSRRLYQSAKQIWKINSNKSFIIFSTNQGLKAVTDCKKLGIGGEPFVAIN</sequence>
<evidence type="ECO:0000256" key="3">
    <source>
        <dbReference type="ARBA" id="ARBA00023274"/>
    </source>
</evidence>
<evidence type="ECO:0000256" key="1">
    <source>
        <dbReference type="ARBA" id="ARBA00006471"/>
    </source>
</evidence>
<keyword evidence="4" id="KW-0496">Mitochondrion</keyword>